<feature type="compositionally biased region" description="Acidic residues" evidence="1">
    <location>
        <begin position="135"/>
        <end position="144"/>
    </location>
</feature>
<feature type="region of interest" description="Disordered" evidence="1">
    <location>
        <begin position="112"/>
        <end position="144"/>
    </location>
</feature>
<organism evidence="2 3">
    <name type="scientific">Phytophthora nicotianae P1976</name>
    <dbReference type="NCBI Taxonomy" id="1317066"/>
    <lineage>
        <taxon>Eukaryota</taxon>
        <taxon>Sar</taxon>
        <taxon>Stramenopiles</taxon>
        <taxon>Oomycota</taxon>
        <taxon>Peronosporomycetes</taxon>
        <taxon>Peronosporales</taxon>
        <taxon>Peronosporaceae</taxon>
        <taxon>Phytophthora</taxon>
    </lineage>
</organism>
<name>A0A080ZUJ4_PHYNI</name>
<comment type="caution">
    <text evidence="2">The sequence shown here is derived from an EMBL/GenBank/DDBJ whole genome shotgun (WGS) entry which is preliminary data.</text>
</comment>
<evidence type="ECO:0000313" key="2">
    <source>
        <dbReference type="EMBL" id="ETO70305.1"/>
    </source>
</evidence>
<feature type="compositionally biased region" description="Acidic residues" evidence="1">
    <location>
        <begin position="118"/>
        <end position="127"/>
    </location>
</feature>
<evidence type="ECO:0000256" key="1">
    <source>
        <dbReference type="SAM" id="MobiDB-lite"/>
    </source>
</evidence>
<sequence length="144" mass="16638">MCVLEVERLPNNRGTRVTLVDGFMQPHLKSYHQKLMKIDMFRKDARVFKVTVWDSKNRSVAKPRFLAGAVYEVKKIHGVKFYHNVLQGSVQAVGSPTPDIIVEFGNFESAKRARLDNNEEDNPNPGDEEQKEREEVDDEFEDML</sequence>
<reference evidence="2 3" key="1">
    <citation type="submission" date="2013-11" db="EMBL/GenBank/DDBJ databases">
        <title>The Genome Sequence of Phytophthora parasitica P1976.</title>
        <authorList>
            <consortium name="The Broad Institute Genomics Platform"/>
            <person name="Russ C."/>
            <person name="Tyler B."/>
            <person name="Panabieres F."/>
            <person name="Shan W."/>
            <person name="Tripathy S."/>
            <person name="Grunwald N."/>
            <person name="Machado M."/>
            <person name="Johnson C.S."/>
            <person name="Walker B."/>
            <person name="Young S."/>
            <person name="Zeng Q."/>
            <person name="Gargeya S."/>
            <person name="Fitzgerald M."/>
            <person name="Haas B."/>
            <person name="Abouelleil A."/>
            <person name="Allen A.W."/>
            <person name="Alvarado L."/>
            <person name="Arachchi H.M."/>
            <person name="Berlin A.M."/>
            <person name="Chapman S.B."/>
            <person name="Gainer-Dewar J."/>
            <person name="Goldberg J."/>
            <person name="Griggs A."/>
            <person name="Gujja S."/>
            <person name="Hansen M."/>
            <person name="Howarth C."/>
            <person name="Imamovic A."/>
            <person name="Ireland A."/>
            <person name="Larimer J."/>
            <person name="McCowan C."/>
            <person name="Murphy C."/>
            <person name="Pearson M."/>
            <person name="Poon T.W."/>
            <person name="Priest M."/>
            <person name="Roberts A."/>
            <person name="Saif S."/>
            <person name="Shea T."/>
            <person name="Sisk P."/>
            <person name="Sykes S."/>
            <person name="Wortman J."/>
            <person name="Nusbaum C."/>
            <person name="Birren B."/>
        </authorList>
    </citation>
    <scope>NUCLEOTIDE SEQUENCE [LARGE SCALE GENOMIC DNA]</scope>
    <source>
        <strain evidence="2 3">P1976</strain>
    </source>
</reference>
<protein>
    <submittedName>
        <fullName evidence="2">Uncharacterized protein</fullName>
    </submittedName>
</protein>
<dbReference type="AlphaFoldDB" id="A0A080ZUJ4"/>
<proteinExistence type="predicted"/>
<gene>
    <name evidence="2" type="ORF">F444_13202</name>
</gene>
<dbReference type="Proteomes" id="UP000028582">
    <property type="component" value="Unassembled WGS sequence"/>
</dbReference>
<dbReference type="OrthoDB" id="118149at2759"/>
<dbReference type="EMBL" id="ANJA01002359">
    <property type="protein sequence ID" value="ETO70305.1"/>
    <property type="molecule type" value="Genomic_DNA"/>
</dbReference>
<accession>A0A080ZUJ4</accession>
<evidence type="ECO:0000313" key="3">
    <source>
        <dbReference type="Proteomes" id="UP000028582"/>
    </source>
</evidence>